<dbReference type="InterPro" id="IPR041642">
    <property type="entry name" value="KstR_C"/>
</dbReference>
<dbReference type="Proteomes" id="UP000466931">
    <property type="component" value="Chromosome"/>
</dbReference>
<dbReference type="PANTHER" id="PTHR30055">
    <property type="entry name" value="HTH-TYPE TRANSCRIPTIONAL REGULATOR RUTR"/>
    <property type="match status" value="1"/>
</dbReference>
<protein>
    <submittedName>
        <fullName evidence="4">TetR family transcriptional regulator</fullName>
    </submittedName>
</protein>
<dbReference type="GO" id="GO:0003700">
    <property type="term" value="F:DNA-binding transcription factor activity"/>
    <property type="evidence" value="ECO:0007669"/>
    <property type="project" value="TreeGrafter"/>
</dbReference>
<gene>
    <name evidence="4" type="ORF">MCNF_49720</name>
</gene>
<reference evidence="4" key="2">
    <citation type="submission" date="2020-02" db="EMBL/GenBank/DDBJ databases">
        <authorList>
            <person name="Matsumoto Y."/>
            <person name="Motooka D."/>
            <person name="Nakamura S."/>
        </authorList>
    </citation>
    <scope>NUCLEOTIDE SEQUENCE</scope>
    <source>
        <strain evidence="4">JCM 13671</strain>
    </source>
</reference>
<organism evidence="4 5">
    <name type="scientific">Mycolicibacterium confluentis</name>
    <dbReference type="NCBI Taxonomy" id="28047"/>
    <lineage>
        <taxon>Bacteria</taxon>
        <taxon>Bacillati</taxon>
        <taxon>Actinomycetota</taxon>
        <taxon>Actinomycetes</taxon>
        <taxon>Mycobacteriales</taxon>
        <taxon>Mycobacteriaceae</taxon>
        <taxon>Mycolicibacterium</taxon>
    </lineage>
</organism>
<keyword evidence="1 2" id="KW-0238">DNA-binding</keyword>
<evidence type="ECO:0000256" key="1">
    <source>
        <dbReference type="ARBA" id="ARBA00023125"/>
    </source>
</evidence>
<evidence type="ECO:0000313" key="5">
    <source>
        <dbReference type="Proteomes" id="UP000466931"/>
    </source>
</evidence>
<feature type="DNA-binding region" description="H-T-H motif" evidence="2">
    <location>
        <begin position="29"/>
        <end position="48"/>
    </location>
</feature>
<dbReference type="InterPro" id="IPR009057">
    <property type="entry name" value="Homeodomain-like_sf"/>
</dbReference>
<accession>A0A7I7Y3X1</accession>
<feature type="domain" description="HTH tetR-type" evidence="3">
    <location>
        <begin position="6"/>
        <end position="66"/>
    </location>
</feature>
<name>A0A7I7Y3X1_9MYCO</name>
<dbReference type="GO" id="GO:0000976">
    <property type="term" value="F:transcription cis-regulatory region binding"/>
    <property type="evidence" value="ECO:0007669"/>
    <property type="project" value="TreeGrafter"/>
</dbReference>
<dbReference type="SUPFAM" id="SSF46689">
    <property type="entry name" value="Homeodomain-like"/>
    <property type="match status" value="1"/>
</dbReference>
<dbReference type="Pfam" id="PF17925">
    <property type="entry name" value="TetR_C_20"/>
    <property type="match status" value="1"/>
</dbReference>
<reference evidence="4" key="1">
    <citation type="journal article" date="2019" name="Emerg. Microbes Infect.">
        <title>Comprehensive subspecies identification of 175 nontuberculous mycobacteria species based on 7547 genomic profiles.</title>
        <authorList>
            <person name="Matsumoto Y."/>
            <person name="Kinjo T."/>
            <person name="Motooka D."/>
            <person name="Nabeya D."/>
            <person name="Jung N."/>
            <person name="Uechi K."/>
            <person name="Horii T."/>
            <person name="Iida T."/>
            <person name="Fujita J."/>
            <person name="Nakamura S."/>
        </authorList>
    </citation>
    <scope>NUCLEOTIDE SEQUENCE [LARGE SCALE GENOMIC DNA]</scope>
    <source>
        <strain evidence="4">JCM 13671</strain>
    </source>
</reference>
<sequence>MTQTDRGQRRDRILKAALAQAADGYDAVQMRAVADSAGVSPSTVYHFFPSKDDLLLECLHHWLTTCAANTAPGFAGADDPHGRLMSVVGSLTAQLSSTPRLADALTRAYLHADGLAAGTAELVRDALVNLFAEAMAHAQAAGHEYHRQVAGLVADVWLTNVRAIAQGRTTAQDLQRSLARTVSIIARNTGGQAPAHGLADLAVLGA</sequence>
<dbReference type="EMBL" id="AP022612">
    <property type="protein sequence ID" value="BBZ36367.1"/>
    <property type="molecule type" value="Genomic_DNA"/>
</dbReference>
<dbReference type="Gene3D" id="1.10.357.10">
    <property type="entry name" value="Tetracycline Repressor, domain 2"/>
    <property type="match status" value="1"/>
</dbReference>
<dbReference type="InterPro" id="IPR001647">
    <property type="entry name" value="HTH_TetR"/>
</dbReference>
<dbReference type="InterPro" id="IPR050109">
    <property type="entry name" value="HTH-type_TetR-like_transc_reg"/>
</dbReference>
<evidence type="ECO:0000259" key="3">
    <source>
        <dbReference type="PROSITE" id="PS50977"/>
    </source>
</evidence>
<evidence type="ECO:0000256" key="2">
    <source>
        <dbReference type="PROSITE-ProRule" id="PRU00335"/>
    </source>
</evidence>
<proteinExistence type="predicted"/>
<dbReference type="RefSeq" id="WP_163645510.1">
    <property type="nucleotide sequence ID" value="NZ_AP022612.1"/>
</dbReference>
<dbReference type="AlphaFoldDB" id="A0A7I7Y3X1"/>
<dbReference type="Pfam" id="PF00440">
    <property type="entry name" value="TetR_N"/>
    <property type="match status" value="1"/>
</dbReference>
<keyword evidence="5" id="KW-1185">Reference proteome</keyword>
<dbReference type="PANTHER" id="PTHR30055:SF242">
    <property type="entry name" value="HTH-TYPE TRANSCRIPTIONAL REPRESSOR KSTR"/>
    <property type="match status" value="1"/>
</dbReference>
<dbReference type="PROSITE" id="PS50977">
    <property type="entry name" value="HTH_TETR_2"/>
    <property type="match status" value="1"/>
</dbReference>
<evidence type="ECO:0000313" key="4">
    <source>
        <dbReference type="EMBL" id="BBZ36367.1"/>
    </source>
</evidence>